<dbReference type="PANTHER" id="PTHR15503">
    <property type="entry name" value="LDOC1 RELATED"/>
    <property type="match status" value="1"/>
</dbReference>
<evidence type="ECO:0000313" key="2">
    <source>
        <dbReference type="Proteomes" id="UP001341281"/>
    </source>
</evidence>
<dbReference type="PANTHER" id="PTHR15503:SF45">
    <property type="entry name" value="RNA-DIRECTED DNA POLYMERASE HOMOLOG"/>
    <property type="match status" value="1"/>
</dbReference>
<gene>
    <name evidence="1" type="ORF">U9M48_037546</name>
</gene>
<dbReference type="InterPro" id="IPR021109">
    <property type="entry name" value="Peptidase_aspartic_dom_sf"/>
</dbReference>
<reference evidence="1 2" key="1">
    <citation type="submission" date="2024-02" db="EMBL/GenBank/DDBJ databases">
        <title>High-quality chromosome-scale genome assembly of Pensacola bahiagrass (Paspalum notatum Flugge var. saurae).</title>
        <authorList>
            <person name="Vega J.M."/>
            <person name="Podio M."/>
            <person name="Orjuela J."/>
            <person name="Siena L.A."/>
            <person name="Pessino S.C."/>
            <person name="Combes M.C."/>
            <person name="Mariac C."/>
            <person name="Albertini E."/>
            <person name="Pupilli F."/>
            <person name="Ortiz J.P.A."/>
            <person name="Leblanc O."/>
        </authorList>
    </citation>
    <scope>NUCLEOTIDE SEQUENCE [LARGE SCALE GENOMIC DNA]</scope>
    <source>
        <strain evidence="1">R1</strain>
        <tissue evidence="1">Leaf</tissue>
    </source>
</reference>
<evidence type="ECO:0008006" key="3">
    <source>
        <dbReference type="Google" id="ProtNLM"/>
    </source>
</evidence>
<dbReference type="CDD" id="cd00303">
    <property type="entry name" value="retropepsin_like"/>
    <property type="match status" value="1"/>
</dbReference>
<dbReference type="InterPro" id="IPR032567">
    <property type="entry name" value="RTL1-rel"/>
</dbReference>
<dbReference type="Gene3D" id="3.30.70.270">
    <property type="match status" value="1"/>
</dbReference>
<dbReference type="GO" id="GO:0004190">
    <property type="term" value="F:aspartic-type endopeptidase activity"/>
    <property type="evidence" value="ECO:0007669"/>
    <property type="project" value="InterPro"/>
</dbReference>
<dbReference type="GO" id="GO:0006508">
    <property type="term" value="P:proteolysis"/>
    <property type="evidence" value="ECO:0007669"/>
    <property type="project" value="InterPro"/>
</dbReference>
<sequence>MQGQLNHVIAEDTTDALDVVLGEFLVNETNALVLFDSGATSSYVSSKFANQNSLASITRKRPIITSSPLGKMSCTLFCKGVSILIAGLEFKADLTILSSNRIDVILGMDWLTRHRGVISCFPRSVKHVHPSGQEVEFEPVQSSVIHQLHSLVTKTLEEVPLVCEYSDVFPDDLPGLPPDRAVEFAIDLVPGTAPIAKAPYRMCGKKYDELKKQLDELLEKGFIRHSVSPWGALVLFVKKKDGTMRLCVDYCELNAVTIKNKSGHHQMKIREEDIPKTAFVTKYGHHEFTVVSFGLTNAPAYLRNMMNLIFMEELDQFVVVFTNDILIYSM</sequence>
<accession>A0AAQ3ULF5</accession>
<name>A0AAQ3ULF5_PASNO</name>
<dbReference type="PROSITE" id="PS00141">
    <property type="entry name" value="ASP_PROTEASE"/>
    <property type="match status" value="1"/>
</dbReference>
<dbReference type="CDD" id="cd01647">
    <property type="entry name" value="RT_LTR"/>
    <property type="match status" value="1"/>
</dbReference>
<dbReference type="InterPro" id="IPR043128">
    <property type="entry name" value="Rev_trsase/Diguanyl_cyclase"/>
</dbReference>
<dbReference type="Pfam" id="PF08284">
    <property type="entry name" value="RVP_2"/>
    <property type="match status" value="1"/>
</dbReference>
<proteinExistence type="predicted"/>
<dbReference type="AlphaFoldDB" id="A0AAQ3ULF5"/>
<dbReference type="SUPFAM" id="SSF50630">
    <property type="entry name" value="Acid proteases"/>
    <property type="match status" value="1"/>
</dbReference>
<protein>
    <recommendedName>
        <fullName evidence="3">Reverse transcriptase domain-containing protein</fullName>
    </recommendedName>
</protein>
<dbReference type="EMBL" id="CP144752">
    <property type="protein sequence ID" value="WVZ91359.1"/>
    <property type="molecule type" value="Genomic_DNA"/>
</dbReference>
<keyword evidence="2" id="KW-1185">Reference proteome</keyword>
<dbReference type="InterPro" id="IPR001969">
    <property type="entry name" value="Aspartic_peptidase_AS"/>
</dbReference>
<organism evidence="1 2">
    <name type="scientific">Paspalum notatum var. saurae</name>
    <dbReference type="NCBI Taxonomy" id="547442"/>
    <lineage>
        <taxon>Eukaryota</taxon>
        <taxon>Viridiplantae</taxon>
        <taxon>Streptophyta</taxon>
        <taxon>Embryophyta</taxon>
        <taxon>Tracheophyta</taxon>
        <taxon>Spermatophyta</taxon>
        <taxon>Magnoliopsida</taxon>
        <taxon>Liliopsida</taxon>
        <taxon>Poales</taxon>
        <taxon>Poaceae</taxon>
        <taxon>PACMAD clade</taxon>
        <taxon>Panicoideae</taxon>
        <taxon>Andropogonodae</taxon>
        <taxon>Paspaleae</taxon>
        <taxon>Paspalinae</taxon>
        <taxon>Paspalum</taxon>
    </lineage>
</organism>
<dbReference type="Gene3D" id="3.10.10.10">
    <property type="entry name" value="HIV Type 1 Reverse Transcriptase, subunit A, domain 1"/>
    <property type="match status" value="2"/>
</dbReference>
<dbReference type="FunFam" id="3.10.10.10:FF:000002">
    <property type="entry name" value="Retrovirus-related Pol polyprotein from transposon 17.6-like protein"/>
    <property type="match status" value="1"/>
</dbReference>
<dbReference type="Gene3D" id="2.40.70.10">
    <property type="entry name" value="Acid Proteases"/>
    <property type="match status" value="1"/>
</dbReference>
<dbReference type="SUPFAM" id="SSF56672">
    <property type="entry name" value="DNA/RNA polymerases"/>
    <property type="match status" value="1"/>
</dbReference>
<dbReference type="InterPro" id="IPR043502">
    <property type="entry name" value="DNA/RNA_pol_sf"/>
</dbReference>
<evidence type="ECO:0000313" key="1">
    <source>
        <dbReference type="EMBL" id="WVZ91359.1"/>
    </source>
</evidence>
<dbReference type="Proteomes" id="UP001341281">
    <property type="component" value="Chromosome 08"/>
</dbReference>